<dbReference type="AlphaFoldDB" id="A0AAD8ESR1"/>
<sequence length="70" mass="8130">LSRCMVFWEINKYGFFIYCNISPNILNACTDCLLVLIDTEEGTSSSDRLSTQRIVVKLKNFFYIITLQIL</sequence>
<evidence type="ECO:0000313" key="2">
    <source>
        <dbReference type="Proteomes" id="UP001233999"/>
    </source>
</evidence>
<dbReference type="Proteomes" id="UP001233999">
    <property type="component" value="Unassembled WGS sequence"/>
</dbReference>
<dbReference type="EMBL" id="JASPKZ010000041">
    <property type="protein sequence ID" value="KAJ9600926.1"/>
    <property type="molecule type" value="Genomic_DNA"/>
</dbReference>
<protein>
    <submittedName>
        <fullName evidence="1">Uncharacterized protein</fullName>
    </submittedName>
</protein>
<gene>
    <name evidence="1" type="ORF">L9F63_000928</name>
</gene>
<keyword evidence="2" id="KW-1185">Reference proteome</keyword>
<feature type="non-terminal residue" evidence="1">
    <location>
        <position position="70"/>
    </location>
</feature>
<feature type="non-terminal residue" evidence="1">
    <location>
        <position position="1"/>
    </location>
</feature>
<proteinExistence type="predicted"/>
<evidence type="ECO:0000313" key="1">
    <source>
        <dbReference type="EMBL" id="KAJ9600926.1"/>
    </source>
</evidence>
<organism evidence="1 2">
    <name type="scientific">Diploptera punctata</name>
    <name type="common">Pacific beetle cockroach</name>
    <dbReference type="NCBI Taxonomy" id="6984"/>
    <lineage>
        <taxon>Eukaryota</taxon>
        <taxon>Metazoa</taxon>
        <taxon>Ecdysozoa</taxon>
        <taxon>Arthropoda</taxon>
        <taxon>Hexapoda</taxon>
        <taxon>Insecta</taxon>
        <taxon>Pterygota</taxon>
        <taxon>Neoptera</taxon>
        <taxon>Polyneoptera</taxon>
        <taxon>Dictyoptera</taxon>
        <taxon>Blattodea</taxon>
        <taxon>Blaberoidea</taxon>
        <taxon>Blaberidae</taxon>
        <taxon>Diplopterinae</taxon>
        <taxon>Diploptera</taxon>
    </lineage>
</organism>
<name>A0AAD8ESR1_DIPPU</name>
<reference evidence="1" key="1">
    <citation type="journal article" date="2023" name="IScience">
        <title>Live-bearing cockroach genome reveals convergent evolutionary mechanisms linked to viviparity in insects and beyond.</title>
        <authorList>
            <person name="Fouks B."/>
            <person name="Harrison M.C."/>
            <person name="Mikhailova A.A."/>
            <person name="Marchal E."/>
            <person name="English S."/>
            <person name="Carruthers M."/>
            <person name="Jennings E.C."/>
            <person name="Chiamaka E.L."/>
            <person name="Frigard R.A."/>
            <person name="Pippel M."/>
            <person name="Attardo G.M."/>
            <person name="Benoit J.B."/>
            <person name="Bornberg-Bauer E."/>
            <person name="Tobe S.S."/>
        </authorList>
    </citation>
    <scope>NUCLEOTIDE SEQUENCE</scope>
    <source>
        <strain evidence="1">Stay&amp;Tobe</strain>
    </source>
</reference>
<comment type="caution">
    <text evidence="1">The sequence shown here is derived from an EMBL/GenBank/DDBJ whole genome shotgun (WGS) entry which is preliminary data.</text>
</comment>
<reference evidence="1" key="2">
    <citation type="submission" date="2023-05" db="EMBL/GenBank/DDBJ databases">
        <authorList>
            <person name="Fouks B."/>
        </authorList>
    </citation>
    <scope>NUCLEOTIDE SEQUENCE</scope>
    <source>
        <strain evidence="1">Stay&amp;Tobe</strain>
        <tissue evidence="1">Testes</tissue>
    </source>
</reference>
<accession>A0AAD8ESR1</accession>